<dbReference type="PANTHER" id="PTHR43201">
    <property type="entry name" value="ACYL-COA SYNTHETASE"/>
    <property type="match status" value="1"/>
</dbReference>
<sequence>MSWTPQRSLSETDAVLCAPGNPHEIETSLVGGRLYRVYKHLWPSLRDFWLWAASEYSNRTYIVFQDQRLTYRDVFDRSVKAASLFRTYYGIQKGDRVGICSRNCPDYITAFWACHLLGAVSVLVNAWLPLDPLRFCLEHTECKLVLLDPERADLLEPVAADLIRTAGTTGLLVFDSLDGKGHWKDMQSFNYVMDHYPRDPSASLATDPNLHPEDNASIMFTSGTTGLPKGVLSTQRMFLTNLRNISVGVLRAKLRNGEELPSPKEGPQQGVLVAVPLFHVTGSTSLSMLATMNGQKVVLMRKWNVEDAVRLIKRENISVGGGVPTMVSDLTESSLAGHHLDALIFGGAAAPSGLPAKARKSFPAAILSQTYGMTETNSISVACAGNDYLVRPSSTGLPSPVNDIMIVQGDTSVPAGQRGEVWLRGPNVMKEYWRDPEATAKALTSDGWLRTGDLGSLDEDGFLYIHDRIKDIIIRGGENISSVSVENALYEDSRILEAAAVGVPDERLGELVAAVVSVKPAFYGQVTEDSLVKFARQRLPRFAVPVMVLVQDSPLEHTPSEKITKGVLRKLAHVEWKTRQMDGMGGLVCLRNTEPEELP</sequence>
<dbReference type="InterPro" id="IPR045851">
    <property type="entry name" value="AMP-bd_C_sf"/>
</dbReference>
<accession>A0ABR3JJH8</accession>
<proteinExistence type="inferred from homology"/>
<dbReference type="InterPro" id="IPR042099">
    <property type="entry name" value="ANL_N_sf"/>
</dbReference>
<comment type="caution">
    <text evidence="5">The sequence shown here is derived from an EMBL/GenBank/DDBJ whole genome shotgun (WGS) entry which is preliminary data.</text>
</comment>
<name>A0ABR3JJH8_9AGAR</name>
<keyword evidence="6" id="KW-1185">Reference proteome</keyword>
<evidence type="ECO:0000259" key="3">
    <source>
        <dbReference type="Pfam" id="PF00501"/>
    </source>
</evidence>
<dbReference type="Pfam" id="PF13193">
    <property type="entry name" value="AMP-binding_C"/>
    <property type="match status" value="1"/>
</dbReference>
<dbReference type="PROSITE" id="PS00455">
    <property type="entry name" value="AMP_BINDING"/>
    <property type="match status" value="1"/>
</dbReference>
<organism evidence="5 6">
    <name type="scientific">Hohenbuehelia grisea</name>
    <dbReference type="NCBI Taxonomy" id="104357"/>
    <lineage>
        <taxon>Eukaryota</taxon>
        <taxon>Fungi</taxon>
        <taxon>Dikarya</taxon>
        <taxon>Basidiomycota</taxon>
        <taxon>Agaricomycotina</taxon>
        <taxon>Agaricomycetes</taxon>
        <taxon>Agaricomycetidae</taxon>
        <taxon>Agaricales</taxon>
        <taxon>Pleurotineae</taxon>
        <taxon>Pleurotaceae</taxon>
        <taxon>Hohenbuehelia</taxon>
    </lineage>
</organism>
<dbReference type="InterPro" id="IPR025110">
    <property type="entry name" value="AMP-bd_C"/>
</dbReference>
<dbReference type="InterPro" id="IPR020845">
    <property type="entry name" value="AMP-binding_CS"/>
</dbReference>
<dbReference type="EMBL" id="JASNQZ010000006">
    <property type="protein sequence ID" value="KAL0955925.1"/>
    <property type="molecule type" value="Genomic_DNA"/>
</dbReference>
<evidence type="ECO:0000256" key="1">
    <source>
        <dbReference type="ARBA" id="ARBA00006432"/>
    </source>
</evidence>
<evidence type="ECO:0000259" key="4">
    <source>
        <dbReference type="Pfam" id="PF13193"/>
    </source>
</evidence>
<feature type="domain" description="AMP-dependent synthetase/ligase" evidence="3">
    <location>
        <begin position="51"/>
        <end position="433"/>
    </location>
</feature>
<feature type="domain" description="AMP-binding enzyme C-terminal" evidence="4">
    <location>
        <begin position="485"/>
        <end position="562"/>
    </location>
</feature>
<keyword evidence="2" id="KW-0436">Ligase</keyword>
<dbReference type="Pfam" id="PF00501">
    <property type="entry name" value="AMP-binding"/>
    <property type="match status" value="1"/>
</dbReference>
<evidence type="ECO:0000256" key="2">
    <source>
        <dbReference type="ARBA" id="ARBA00022598"/>
    </source>
</evidence>
<dbReference type="Gene3D" id="3.40.50.12780">
    <property type="entry name" value="N-terminal domain of ligase-like"/>
    <property type="match status" value="1"/>
</dbReference>
<dbReference type="Proteomes" id="UP001556367">
    <property type="component" value="Unassembled WGS sequence"/>
</dbReference>
<dbReference type="InterPro" id="IPR000873">
    <property type="entry name" value="AMP-dep_synth/lig_dom"/>
</dbReference>
<evidence type="ECO:0000313" key="5">
    <source>
        <dbReference type="EMBL" id="KAL0955925.1"/>
    </source>
</evidence>
<gene>
    <name evidence="5" type="ORF">HGRIS_002116</name>
</gene>
<comment type="similarity">
    <text evidence="1">Belongs to the ATP-dependent AMP-binding enzyme family.</text>
</comment>
<dbReference type="PANTHER" id="PTHR43201:SF5">
    <property type="entry name" value="MEDIUM-CHAIN ACYL-COA LIGASE ACSF2, MITOCHONDRIAL"/>
    <property type="match status" value="1"/>
</dbReference>
<dbReference type="Gene3D" id="3.30.300.30">
    <property type="match status" value="1"/>
</dbReference>
<evidence type="ECO:0000313" key="6">
    <source>
        <dbReference type="Proteomes" id="UP001556367"/>
    </source>
</evidence>
<dbReference type="SUPFAM" id="SSF56801">
    <property type="entry name" value="Acetyl-CoA synthetase-like"/>
    <property type="match status" value="1"/>
</dbReference>
<protein>
    <submittedName>
        <fullName evidence="5">Uncharacterized protein</fullName>
    </submittedName>
</protein>
<reference evidence="6" key="1">
    <citation type="submission" date="2024-06" db="EMBL/GenBank/DDBJ databases">
        <title>Multi-omics analyses provide insights into the biosynthesis of the anticancer antibiotic pleurotin in Hohenbuehelia grisea.</title>
        <authorList>
            <person name="Weaver J.A."/>
            <person name="Alberti F."/>
        </authorList>
    </citation>
    <scope>NUCLEOTIDE SEQUENCE [LARGE SCALE GENOMIC DNA]</scope>
    <source>
        <strain evidence="6">T-177</strain>
    </source>
</reference>